<dbReference type="Proteomes" id="UP000824469">
    <property type="component" value="Unassembled WGS sequence"/>
</dbReference>
<gene>
    <name evidence="1" type="ORF">KI387_025941</name>
</gene>
<proteinExistence type="predicted"/>
<feature type="non-terminal residue" evidence="1">
    <location>
        <position position="144"/>
    </location>
</feature>
<feature type="non-terminal residue" evidence="1">
    <location>
        <position position="1"/>
    </location>
</feature>
<evidence type="ECO:0000313" key="2">
    <source>
        <dbReference type="Proteomes" id="UP000824469"/>
    </source>
</evidence>
<organism evidence="1 2">
    <name type="scientific">Taxus chinensis</name>
    <name type="common">Chinese yew</name>
    <name type="synonym">Taxus wallichiana var. chinensis</name>
    <dbReference type="NCBI Taxonomy" id="29808"/>
    <lineage>
        <taxon>Eukaryota</taxon>
        <taxon>Viridiplantae</taxon>
        <taxon>Streptophyta</taxon>
        <taxon>Embryophyta</taxon>
        <taxon>Tracheophyta</taxon>
        <taxon>Spermatophyta</taxon>
        <taxon>Pinopsida</taxon>
        <taxon>Pinidae</taxon>
        <taxon>Conifers II</taxon>
        <taxon>Cupressales</taxon>
        <taxon>Taxaceae</taxon>
        <taxon>Taxus</taxon>
    </lineage>
</organism>
<evidence type="ECO:0000313" key="1">
    <source>
        <dbReference type="EMBL" id="KAH9310906.1"/>
    </source>
</evidence>
<accession>A0AA38FV13</accession>
<keyword evidence="2" id="KW-1185">Reference proteome</keyword>
<dbReference type="PANTHER" id="PTHR31960">
    <property type="entry name" value="F-BOX PROTEIN PP2-A15"/>
    <property type="match status" value="1"/>
</dbReference>
<dbReference type="AlphaFoldDB" id="A0AA38FV13"/>
<reference evidence="1 2" key="1">
    <citation type="journal article" date="2021" name="Nat. Plants">
        <title>The Taxus genome provides insights into paclitaxel biosynthesis.</title>
        <authorList>
            <person name="Xiong X."/>
            <person name="Gou J."/>
            <person name="Liao Q."/>
            <person name="Li Y."/>
            <person name="Zhou Q."/>
            <person name="Bi G."/>
            <person name="Li C."/>
            <person name="Du R."/>
            <person name="Wang X."/>
            <person name="Sun T."/>
            <person name="Guo L."/>
            <person name="Liang H."/>
            <person name="Lu P."/>
            <person name="Wu Y."/>
            <person name="Zhang Z."/>
            <person name="Ro D.K."/>
            <person name="Shang Y."/>
            <person name="Huang S."/>
            <person name="Yan J."/>
        </authorList>
    </citation>
    <scope>NUCLEOTIDE SEQUENCE [LARGE SCALE GENOMIC DNA]</scope>
    <source>
        <strain evidence="1">Ta-2019</strain>
    </source>
</reference>
<name>A0AA38FV13_TAXCH</name>
<dbReference type="Pfam" id="PF14299">
    <property type="entry name" value="PP2"/>
    <property type="match status" value="1"/>
</dbReference>
<dbReference type="InterPro" id="IPR025886">
    <property type="entry name" value="PP2-like"/>
</dbReference>
<sequence>TLLIQGSIQIYNMKVEYLYSLVLQALDFIANKNFEEIAELLKVCWFEVQGQFDCKLLSLGIAYTVSFKLKLHESARNRPPSLGRMIHVLYMSNRSLDEWDRKPVKFSITTSLGYHRESARFLQTTDKPVDDEGYQMTSLRHVGR</sequence>
<dbReference type="PANTHER" id="PTHR31960:SF2">
    <property type="entry name" value="F-BOX PROTEIN PP2-A15"/>
    <property type="match status" value="1"/>
</dbReference>
<protein>
    <submittedName>
        <fullName evidence="1">Uncharacterized protein</fullName>
    </submittedName>
</protein>
<comment type="caution">
    <text evidence="1">The sequence shown here is derived from an EMBL/GenBank/DDBJ whole genome shotgun (WGS) entry which is preliminary data.</text>
</comment>
<dbReference type="EMBL" id="JAHRHJ020000006">
    <property type="protein sequence ID" value="KAH9310906.1"/>
    <property type="molecule type" value="Genomic_DNA"/>
</dbReference>